<comment type="caution">
    <text evidence="4">The sequence shown here is derived from an EMBL/GenBank/DDBJ whole genome shotgun (WGS) entry which is preliminary data.</text>
</comment>
<dbReference type="RefSeq" id="WP_322855141.1">
    <property type="nucleotide sequence ID" value="NZ_JAYDCJ010000003.1"/>
</dbReference>
<name>A0ABU5NXX0_9GAMM</name>
<protein>
    <recommendedName>
        <fullName evidence="6">Sensor domain CHASE2-containing protein</fullName>
    </recommendedName>
</protein>
<feature type="coiled-coil region" evidence="1">
    <location>
        <begin position="710"/>
        <end position="740"/>
    </location>
</feature>
<organism evidence="4 5">
    <name type="scientific">Marinobacter qingdaonensis</name>
    <dbReference type="NCBI Taxonomy" id="3108486"/>
    <lineage>
        <taxon>Bacteria</taxon>
        <taxon>Pseudomonadati</taxon>
        <taxon>Pseudomonadota</taxon>
        <taxon>Gammaproteobacteria</taxon>
        <taxon>Pseudomonadales</taxon>
        <taxon>Marinobacteraceae</taxon>
        <taxon>Marinobacter</taxon>
    </lineage>
</organism>
<evidence type="ECO:0000313" key="5">
    <source>
        <dbReference type="Proteomes" id="UP001305746"/>
    </source>
</evidence>
<accession>A0ABU5NXX0</accession>
<evidence type="ECO:0000313" key="4">
    <source>
        <dbReference type="EMBL" id="MEA1080649.1"/>
    </source>
</evidence>
<keyword evidence="5" id="KW-1185">Reference proteome</keyword>
<feature type="transmembrane region" description="Helical" evidence="3">
    <location>
        <begin position="261"/>
        <end position="281"/>
    </location>
</feature>
<evidence type="ECO:0000256" key="1">
    <source>
        <dbReference type="SAM" id="Coils"/>
    </source>
</evidence>
<feature type="region of interest" description="Disordered" evidence="2">
    <location>
        <begin position="902"/>
        <end position="922"/>
    </location>
</feature>
<proteinExistence type="predicted"/>
<evidence type="ECO:0008006" key="6">
    <source>
        <dbReference type="Google" id="ProtNLM"/>
    </source>
</evidence>
<reference evidence="4 5" key="1">
    <citation type="submission" date="2023-12" db="EMBL/GenBank/DDBJ databases">
        <title>Marinobacter qingdaonensis sp. nov., isolated from the intertidal sediment of Qingdao, PR China.</title>
        <authorList>
            <person name="Li Y."/>
        </authorList>
    </citation>
    <scope>NUCLEOTIDE SEQUENCE [LARGE SCALE GENOMIC DNA]</scope>
    <source>
        <strain evidence="4 5">ASW11-75</strain>
    </source>
</reference>
<keyword evidence="3" id="KW-1133">Transmembrane helix</keyword>
<keyword evidence="1" id="KW-0175">Coiled coil</keyword>
<gene>
    <name evidence="4" type="ORF">U5822_08200</name>
</gene>
<evidence type="ECO:0000256" key="2">
    <source>
        <dbReference type="SAM" id="MobiDB-lite"/>
    </source>
</evidence>
<keyword evidence="3" id="KW-0472">Membrane</keyword>
<feature type="transmembrane region" description="Helical" evidence="3">
    <location>
        <begin position="288"/>
        <end position="305"/>
    </location>
</feature>
<dbReference type="InterPro" id="IPR036890">
    <property type="entry name" value="HATPase_C_sf"/>
</dbReference>
<sequence>MPNIRNWREIIASLLLLALLVALSVSGVWRNGNLTFSDWLFNSGLVAAEADPQVLLVELDGPSVQPQALSTLVSELDALGARASVLLPPAQPPSAQAAALATDALLVTRFAGEYGTQVPEGEAWLFQGARTSWVTAPQFDAGYFRAVPAGFVDQGINQATAIPAWFVTVQGGERDLADAVALNFAFLENGLPTLNQRQILAGEVIPELVQGRVVLMATADPTASPGYQVPGAAEPLNNLQIQGLAWATVAADAELRFPAPLWIGLVVGLIFLFNLFVFQWLSVVNGALYSLVVVVGFGLLGWWLLEAFDTLPPVADVTAAQLVSLLFVYQARRYTEAKTLTTMLGITHSALFERYVPEAFNDSESPWPKLVVFINQQLNLSRTILLERVSGDHRVREIQALNCSIDDIAEQRRDYERTPYSDALQHRGALQLRRAFLERKGDQELEYLTPLIYAGEVLGFWALSVVPEENWSQEAFENNIASFASQISELLYHRQQLERERARQRRLGRRILALNVGRTPHEQLRSAQELLGNRLLSLEAMFDNLDTGAIMYDLFGQVLQVNARALEIAGEAKLSVYRMTALDFLCGLCDLTQDDARRQLRHATLKRALVRLPVKPINGYQGLILLIRPISEHSDRPDGRTGPGLFMPFKLLGLSFELVDMSHTRKALGFRDDLLHQLALAIRDRLSRATLAARLAAPELTPLASGQRVLSALRGTVEGIEKALTQVEEQMEDRREALRLASTTPVNLVRLVEDALLRNQSPLNEKRIDLASDWPYAPSLIWADAEVLSRVLDRVLVLLLKDATPDGRLFITLSEHLEPRQQARLVLSNEGYGLPQQTLDRIWNQSVADLVDSDDPLEETMGMLKSLESWGGRAQVSTRVGKGFRLEMDFSTLGFRDEHILSERGHGPVGNQMQSGHDNDNS</sequence>
<evidence type="ECO:0000256" key="3">
    <source>
        <dbReference type="SAM" id="Phobius"/>
    </source>
</evidence>
<dbReference type="SUPFAM" id="SSF55874">
    <property type="entry name" value="ATPase domain of HSP90 chaperone/DNA topoisomerase II/histidine kinase"/>
    <property type="match status" value="1"/>
</dbReference>
<dbReference type="Gene3D" id="3.30.565.10">
    <property type="entry name" value="Histidine kinase-like ATPase, C-terminal domain"/>
    <property type="match status" value="1"/>
</dbReference>
<keyword evidence="3" id="KW-0812">Transmembrane</keyword>
<dbReference type="Proteomes" id="UP001305746">
    <property type="component" value="Unassembled WGS sequence"/>
</dbReference>
<dbReference type="EMBL" id="JAYDCJ010000003">
    <property type="protein sequence ID" value="MEA1080649.1"/>
    <property type="molecule type" value="Genomic_DNA"/>
</dbReference>